<evidence type="ECO:0000256" key="4">
    <source>
        <dbReference type="ARBA" id="ARBA00022624"/>
    </source>
</evidence>
<dbReference type="GO" id="GO:0009097">
    <property type="term" value="P:isoleucine biosynthetic process"/>
    <property type="evidence" value="ECO:0007669"/>
    <property type="project" value="UniProtKB-UniRule"/>
</dbReference>
<evidence type="ECO:0000256" key="6">
    <source>
        <dbReference type="ARBA" id="ARBA00023304"/>
    </source>
</evidence>
<evidence type="ECO:0000313" key="11">
    <source>
        <dbReference type="EMBL" id="HIX07078.1"/>
    </source>
</evidence>
<dbReference type="InterPro" id="IPR013709">
    <property type="entry name" value="2-isopropylmalate_synth_dimer"/>
</dbReference>
<reference evidence="11" key="2">
    <citation type="submission" date="2021-04" db="EMBL/GenBank/DDBJ databases">
        <authorList>
            <person name="Gilroy R."/>
        </authorList>
    </citation>
    <scope>NUCLEOTIDE SEQUENCE</scope>
    <source>
        <strain evidence="11">811</strain>
    </source>
</reference>
<name>A0A9D1V6U0_9FIRM</name>
<proteinExistence type="inferred from homology"/>
<reference evidence="11" key="1">
    <citation type="journal article" date="2021" name="PeerJ">
        <title>Extensive microbial diversity within the chicken gut microbiome revealed by metagenomics and culture.</title>
        <authorList>
            <person name="Gilroy R."/>
            <person name="Ravi A."/>
            <person name="Getino M."/>
            <person name="Pursley I."/>
            <person name="Horton D.L."/>
            <person name="Alikhan N.F."/>
            <person name="Baker D."/>
            <person name="Gharbi K."/>
            <person name="Hall N."/>
            <person name="Watson M."/>
            <person name="Adriaenssens E.M."/>
            <person name="Foster-Nyarko E."/>
            <person name="Jarju S."/>
            <person name="Secka A."/>
            <person name="Antonio M."/>
            <person name="Oren A."/>
            <person name="Chaudhuri R.R."/>
            <person name="La Ragione R."/>
            <person name="Hildebrand F."/>
            <person name="Pallen M.J."/>
        </authorList>
    </citation>
    <scope>NUCLEOTIDE SEQUENCE</scope>
    <source>
        <strain evidence="11">811</strain>
    </source>
</reference>
<dbReference type="SUPFAM" id="SSF110921">
    <property type="entry name" value="2-isopropylmalate synthase LeuA, allosteric (dimerisation) domain"/>
    <property type="match status" value="1"/>
</dbReference>
<evidence type="ECO:0000256" key="5">
    <source>
        <dbReference type="ARBA" id="ARBA00022679"/>
    </source>
</evidence>
<dbReference type="InterPro" id="IPR000891">
    <property type="entry name" value="PYR_CT"/>
</dbReference>
<dbReference type="EC" id="2.3.3.21" evidence="8"/>
<dbReference type="Pfam" id="PF08502">
    <property type="entry name" value="LeuA_dimer"/>
    <property type="match status" value="1"/>
</dbReference>
<organism evidence="11 12">
    <name type="scientific">Candidatus Borkfalkia faecipullorum</name>
    <dbReference type="NCBI Taxonomy" id="2838510"/>
    <lineage>
        <taxon>Bacteria</taxon>
        <taxon>Bacillati</taxon>
        <taxon>Bacillota</taxon>
        <taxon>Clostridia</taxon>
        <taxon>Christensenellales</taxon>
        <taxon>Christensenellaceae</taxon>
        <taxon>Candidatus Borkfalkia</taxon>
    </lineage>
</organism>
<dbReference type="Proteomes" id="UP000824204">
    <property type="component" value="Unassembled WGS sequence"/>
</dbReference>
<dbReference type="GO" id="GO:0009098">
    <property type="term" value="P:L-leucine biosynthetic process"/>
    <property type="evidence" value="ECO:0007669"/>
    <property type="project" value="InterPro"/>
</dbReference>
<evidence type="ECO:0000256" key="2">
    <source>
        <dbReference type="ARBA" id="ARBA00006154"/>
    </source>
</evidence>
<dbReference type="PANTHER" id="PTHR43538">
    <property type="entry name" value="ALPHA-IPM SYNTHASE/HOMOCITRATE SYNTHASE"/>
    <property type="match status" value="1"/>
</dbReference>
<dbReference type="SUPFAM" id="SSF51569">
    <property type="entry name" value="Aldolase"/>
    <property type="match status" value="1"/>
</dbReference>
<evidence type="ECO:0000256" key="3">
    <source>
        <dbReference type="ARBA" id="ARBA00022605"/>
    </source>
</evidence>
<dbReference type="Pfam" id="PF00682">
    <property type="entry name" value="HMGL-like"/>
    <property type="match status" value="1"/>
</dbReference>
<dbReference type="InterPro" id="IPR054691">
    <property type="entry name" value="LeuA/HCS_post-cat"/>
</dbReference>
<dbReference type="InterPro" id="IPR036230">
    <property type="entry name" value="LeuA_allosteric_dom_sf"/>
</dbReference>
<dbReference type="GO" id="GO:0043714">
    <property type="term" value="F:(R)-citramalate synthase activity"/>
    <property type="evidence" value="ECO:0007669"/>
    <property type="project" value="UniProtKB-UniRule"/>
</dbReference>
<comment type="pathway">
    <text evidence="1">Amino-acid biosynthesis; L-isoleucine biosynthesis; 2-oxobutanoate from pyruvate: step 1/3.</text>
</comment>
<dbReference type="Gene3D" id="3.20.20.70">
    <property type="entry name" value="Aldolase class I"/>
    <property type="match status" value="1"/>
</dbReference>
<dbReference type="GO" id="GO:0003852">
    <property type="term" value="F:2-isopropylmalate synthase activity"/>
    <property type="evidence" value="ECO:0007669"/>
    <property type="project" value="InterPro"/>
</dbReference>
<dbReference type="CDD" id="cd07941">
    <property type="entry name" value="DRE_TIM_LeuA3"/>
    <property type="match status" value="1"/>
</dbReference>
<keyword evidence="3" id="KW-0028">Amino-acid biosynthesis</keyword>
<comment type="similarity">
    <text evidence="2 9">Belongs to the alpha-IPM synthase/homocitrate synthase family.</text>
</comment>
<gene>
    <name evidence="11" type="primary">cimA</name>
    <name evidence="11" type="ORF">H9741_01220</name>
</gene>
<comment type="caution">
    <text evidence="11">The sequence shown here is derived from an EMBL/GenBank/DDBJ whole genome shotgun (WGS) entry which is preliminary data.</text>
</comment>
<feature type="domain" description="Pyruvate carboxyltransferase" evidence="10">
    <location>
        <begin position="4"/>
        <end position="267"/>
    </location>
</feature>
<evidence type="ECO:0000259" key="10">
    <source>
        <dbReference type="PROSITE" id="PS50991"/>
    </source>
</evidence>
<dbReference type="PROSITE" id="PS50991">
    <property type="entry name" value="PYR_CT"/>
    <property type="match status" value="1"/>
</dbReference>
<keyword evidence="4" id="KW-0412">Isoleucine biosynthesis</keyword>
<evidence type="ECO:0000256" key="1">
    <source>
        <dbReference type="ARBA" id="ARBA00004743"/>
    </source>
</evidence>
<dbReference type="NCBIfam" id="TIGR00977">
    <property type="entry name" value="citramal_synth"/>
    <property type="match status" value="1"/>
</dbReference>
<dbReference type="EMBL" id="DXFX01000014">
    <property type="protein sequence ID" value="HIX07078.1"/>
    <property type="molecule type" value="Genomic_DNA"/>
</dbReference>
<accession>A0A9D1V6U0</accession>
<keyword evidence="11" id="KW-0012">Acyltransferase</keyword>
<evidence type="ECO:0000256" key="9">
    <source>
        <dbReference type="RuleBase" id="RU003523"/>
    </source>
</evidence>
<dbReference type="PROSITE" id="PS00816">
    <property type="entry name" value="AIPM_HOMOCIT_SYNTH_2"/>
    <property type="match status" value="1"/>
</dbReference>
<dbReference type="AlphaFoldDB" id="A0A9D1V6U0"/>
<evidence type="ECO:0000313" key="12">
    <source>
        <dbReference type="Proteomes" id="UP000824204"/>
    </source>
</evidence>
<keyword evidence="5 9" id="KW-0808">Transferase</keyword>
<dbReference type="PANTHER" id="PTHR43538:SF1">
    <property type="entry name" value="(R)-CITRAMALATE SYNTHASE"/>
    <property type="match status" value="1"/>
</dbReference>
<sequence length="522" mass="56838">MTKLQIFDSTLRDGAQGANISFSVDDKIKVIETLDRLGVDFIEAGNPFSNPAEMQFFQRIRGMKLEHANLVAFGSTRRKGISADEDSNLKSLLAANTEYVAIFGKSHIRHVTDVIKATAEENLAMIGESVKFLSDHGKKVIFDAEHFFDGFKTDEAYAMSALKAAHDAGAYCLCLCDTNGGIFPDEAYEITKKVTDAFPDTVVAIHCHNDGGLAVADSIAAVQAGAKQVQGTFLGFGERCGNANLSTIICNLQLKRRYECIPPDKLKDIYESAAAIADTANMAIPANQPYVGMNAFAHKAGMHADGVLKYSSSFEHIDPEAIGNKRKFLLSEISGKSAIYDKLKNYFPDLDKNGKEMGEIVAALKERALFGYQYEAAEASFVLLVEKILGKYKTSFDLINYKIINEQPAIEGKVASAIIKIRVNGVTRIAASDGEGPVHAMDLALRAALSEFYPEIAQVSLTDFKVRVLDSDKATAAKVRVLITSANSCDSWTTVGVSEDIIEASWLALTDSIDYALMKRGE</sequence>
<dbReference type="Gene3D" id="1.10.238.260">
    <property type="match status" value="1"/>
</dbReference>
<dbReference type="InterPro" id="IPR005675">
    <property type="entry name" value="Citramal_synthase"/>
</dbReference>
<comment type="catalytic activity">
    <reaction evidence="7">
        <text>pyruvate + acetyl-CoA + H2O = (3R)-citramalate + CoA + H(+)</text>
        <dbReference type="Rhea" id="RHEA:19045"/>
        <dbReference type="ChEBI" id="CHEBI:15361"/>
        <dbReference type="ChEBI" id="CHEBI:15377"/>
        <dbReference type="ChEBI" id="CHEBI:15378"/>
        <dbReference type="ChEBI" id="CHEBI:30934"/>
        <dbReference type="ChEBI" id="CHEBI:57287"/>
        <dbReference type="ChEBI" id="CHEBI:57288"/>
        <dbReference type="EC" id="2.3.3.21"/>
    </reaction>
</comment>
<evidence type="ECO:0000256" key="8">
    <source>
        <dbReference type="NCBIfam" id="TIGR00977"/>
    </source>
</evidence>
<dbReference type="SMART" id="SM00917">
    <property type="entry name" value="LeuA_dimer"/>
    <property type="match status" value="1"/>
</dbReference>
<dbReference type="Pfam" id="PF22617">
    <property type="entry name" value="HCS_D2"/>
    <property type="match status" value="1"/>
</dbReference>
<dbReference type="InterPro" id="IPR013785">
    <property type="entry name" value="Aldolase_TIM"/>
</dbReference>
<protein>
    <recommendedName>
        <fullName evidence="8">Citramalate synthase</fullName>
        <ecNumber evidence="8">2.3.3.21</ecNumber>
    </recommendedName>
</protein>
<dbReference type="Gene3D" id="3.30.160.270">
    <property type="match status" value="1"/>
</dbReference>
<keyword evidence="6" id="KW-0100">Branched-chain amino acid biosynthesis</keyword>
<dbReference type="InterPro" id="IPR002034">
    <property type="entry name" value="AIPM/Hcit_synth_CS"/>
</dbReference>
<dbReference type="PROSITE" id="PS00815">
    <property type="entry name" value="AIPM_HOMOCIT_SYNTH_1"/>
    <property type="match status" value="1"/>
</dbReference>
<evidence type="ECO:0000256" key="7">
    <source>
        <dbReference type="ARBA" id="ARBA00048263"/>
    </source>
</evidence>